<keyword evidence="2" id="KW-1015">Disulfide bond</keyword>
<organism evidence="5 6">
    <name type="scientific">Candidatus Entotheonella gemina</name>
    <dbReference type="NCBI Taxonomy" id="1429439"/>
    <lineage>
        <taxon>Bacteria</taxon>
        <taxon>Pseudomonadati</taxon>
        <taxon>Nitrospinota/Tectimicrobiota group</taxon>
        <taxon>Candidatus Tectimicrobiota</taxon>
        <taxon>Candidatus Entotheonellia</taxon>
        <taxon>Candidatus Entotheonellales</taxon>
        <taxon>Candidatus Entotheonellaceae</taxon>
        <taxon>Candidatus Entotheonella</taxon>
    </lineage>
</organism>
<dbReference type="AlphaFoldDB" id="W4M2N1"/>
<evidence type="ECO:0000256" key="1">
    <source>
        <dbReference type="ARBA" id="ARBA00022729"/>
    </source>
</evidence>
<feature type="chain" id="PRO_5004844761" description="LamG-like jellyroll fold domain-containing protein" evidence="3">
    <location>
        <begin position="38"/>
        <end position="282"/>
    </location>
</feature>
<dbReference type="Pfam" id="PF13385">
    <property type="entry name" value="Laminin_G_3"/>
    <property type="match status" value="1"/>
</dbReference>
<dbReference type="SUPFAM" id="SSF49899">
    <property type="entry name" value="Concanavalin A-like lectins/glucanases"/>
    <property type="match status" value="1"/>
</dbReference>
<keyword evidence="1 3" id="KW-0732">Signal</keyword>
<proteinExistence type="predicted"/>
<evidence type="ECO:0000259" key="4">
    <source>
        <dbReference type="SMART" id="SM00560"/>
    </source>
</evidence>
<keyword evidence="6" id="KW-1185">Reference proteome</keyword>
<accession>W4M2N1</accession>
<feature type="domain" description="LamG-like jellyroll fold" evidence="4">
    <location>
        <begin position="139"/>
        <end position="266"/>
    </location>
</feature>
<reference evidence="5 6" key="1">
    <citation type="journal article" date="2014" name="Nature">
        <title>An environmental bacterial taxon with a large and distinct metabolic repertoire.</title>
        <authorList>
            <person name="Wilson M.C."/>
            <person name="Mori T."/>
            <person name="Ruckert C."/>
            <person name="Uria A.R."/>
            <person name="Helf M.J."/>
            <person name="Takada K."/>
            <person name="Gernert C."/>
            <person name="Steffens U.A."/>
            <person name="Heycke N."/>
            <person name="Schmitt S."/>
            <person name="Rinke C."/>
            <person name="Helfrich E.J."/>
            <person name="Brachmann A.O."/>
            <person name="Gurgui C."/>
            <person name="Wakimoto T."/>
            <person name="Kracht M."/>
            <person name="Crusemann M."/>
            <person name="Hentschel U."/>
            <person name="Abe I."/>
            <person name="Matsunaga S."/>
            <person name="Kalinowski J."/>
            <person name="Takeyama H."/>
            <person name="Piel J."/>
        </authorList>
    </citation>
    <scope>NUCLEOTIDE SEQUENCE [LARGE SCALE GENOMIC DNA]</scope>
    <source>
        <strain evidence="6">TSY2</strain>
    </source>
</reference>
<dbReference type="PROSITE" id="PS51257">
    <property type="entry name" value="PROKAR_LIPOPROTEIN"/>
    <property type="match status" value="1"/>
</dbReference>
<dbReference type="HOGENOM" id="CLU_1048519_0_0_7"/>
<dbReference type="EMBL" id="AZHX01001217">
    <property type="protein sequence ID" value="ETX04450.1"/>
    <property type="molecule type" value="Genomic_DNA"/>
</dbReference>
<dbReference type="InterPro" id="IPR013320">
    <property type="entry name" value="ConA-like_dom_sf"/>
</dbReference>
<dbReference type="Gene3D" id="2.60.120.200">
    <property type="match status" value="1"/>
</dbReference>
<gene>
    <name evidence="5" type="ORF">ETSY2_28725</name>
</gene>
<evidence type="ECO:0000256" key="3">
    <source>
        <dbReference type="SAM" id="SignalP"/>
    </source>
</evidence>
<dbReference type="InterPro" id="IPR006558">
    <property type="entry name" value="LamG-like"/>
</dbReference>
<evidence type="ECO:0000313" key="6">
    <source>
        <dbReference type="Proteomes" id="UP000019140"/>
    </source>
</evidence>
<protein>
    <recommendedName>
        <fullName evidence="4">LamG-like jellyroll fold domain-containing protein</fullName>
    </recommendedName>
</protein>
<comment type="caution">
    <text evidence="5">The sequence shown here is derived from an EMBL/GenBank/DDBJ whole genome shotgun (WGS) entry which is preliminary data.</text>
</comment>
<sequence length="282" mass="29250">MSEAKNARTDCVSGILDVVFLPCTIGCGMLSCAPASAATAAGSSTATLSGTSTDAKAQPVSPDAGYAHTVLADHPIAYWRFNETSGTSIQDHTGKGHDGTLHGGVTLGQPGIVADGLAASFDGETGYIEVTDSIWGGGREVTIEAWVNVSQTSGDFEAIVSAVGLEFVHLQLHTGGNISVYTDTGYSLLPIVAQTPLDVWRHIALVASPSLVCLYVDGVEVGSSTTAFATIHSTTTLRIGNGYGGERFFHGRIDEVAIYDYALSIERIQAHIAASKANTASV</sequence>
<dbReference type="Proteomes" id="UP000019140">
    <property type="component" value="Unassembled WGS sequence"/>
</dbReference>
<evidence type="ECO:0000313" key="5">
    <source>
        <dbReference type="EMBL" id="ETX04450.1"/>
    </source>
</evidence>
<feature type="signal peptide" evidence="3">
    <location>
        <begin position="1"/>
        <end position="37"/>
    </location>
</feature>
<name>W4M2N1_9BACT</name>
<evidence type="ECO:0000256" key="2">
    <source>
        <dbReference type="ARBA" id="ARBA00023157"/>
    </source>
</evidence>
<dbReference type="SMART" id="SM00560">
    <property type="entry name" value="LamGL"/>
    <property type="match status" value="1"/>
</dbReference>